<feature type="repeat" description="TPR" evidence="3">
    <location>
        <begin position="1401"/>
        <end position="1434"/>
    </location>
</feature>
<feature type="repeat" description="TPR" evidence="3">
    <location>
        <begin position="1471"/>
        <end position="1504"/>
    </location>
</feature>
<evidence type="ECO:0000313" key="6">
    <source>
        <dbReference type="Proteomes" id="UP001642540"/>
    </source>
</evidence>
<evidence type="ECO:0000256" key="1">
    <source>
        <dbReference type="ARBA" id="ARBA00022737"/>
    </source>
</evidence>
<reference evidence="5 6" key="1">
    <citation type="submission" date="2024-08" db="EMBL/GenBank/DDBJ databases">
        <authorList>
            <person name="Cucini C."/>
            <person name="Frati F."/>
        </authorList>
    </citation>
    <scope>NUCLEOTIDE SEQUENCE [LARGE SCALE GENOMIC DNA]</scope>
</reference>
<feature type="region of interest" description="Disordered" evidence="4">
    <location>
        <begin position="1"/>
        <end position="61"/>
    </location>
</feature>
<feature type="region of interest" description="Disordered" evidence="4">
    <location>
        <begin position="537"/>
        <end position="598"/>
    </location>
</feature>
<sequence length="1711" mass="191893">MNNPNDEDFGLEDEGYNETLEQRKSSSTAAENKPLEGMAGRTSKAEKKRPPGTKPHPCRPPIVPFDSEKYSEIFLRLEYLKNLDTEELPRPGEYVVRAMCMGQTYGHFPSGSVDLHSMAYYARSESNHRKCPDIYLQYEISFCIKYKDLVDNPIVYVARILDYQSGEIYEHVEPWIIPDKTSLGAFLNGTPLLQLSLECSGGFPEPSQLLQGNMMTVFCESLHNLPSIVYQNVSYIDNYADVQVFMTLPHSQAEPVLIFPGGKLRDNFLIEPMFRKTSQADEATQTTADPKVVDSSGIHTRFQSSNETPQGYSQGSQHPQEPKHWASVKENSPDTPLEATAMAGDTSMDYVESTEGEAEIYGDGREDYMEFSETGDPRIVWNSIHRKHISVNSYRYMLSKLSQNAIWPIEISVAVKRKPAGLDRSKKKKDHKSVGHLIENQASATNIKSSYSSTDSNEKMIMTELGLQPISTTEFQLVYHGIAFVDLSCLVYPGMKSARFACRLYPFTNDLLFKRTCVSLPAVPESLLATLAPKSHIDSKKRHGKDGRASIVSGNTNTHTNPDTNPNQSIGARGTGQGQTRNSIAPGGRRSDEASNAVNKPKVFILPDEVPTFNLPTEVSSGAQIIERNPFIVFRISMFRSIVPLYKTTEISKMVNDYLPKRQLMRRKLINASTAQQKYKKAVLEAAAEISHEFSEHYWKDVLQNGQSIEQTTANPASNETIKKGFLFYLNASGRYLILREHLRSAISHLVQQKCLNLRPAGFHNHRDFQGYLHDMYVFLVDEMNDILNSTTLQETDPLKSNLDRLLQQANCNSKDELSKASLHQRQMNDLGIFAEEAFAQGDFETCHKLHLQRICRDKESSRCWTEFAIMWLSRGDDRMAEISVREALRKDALHLYALLISGMIAVRHGDERGLDCLGAALGLRPMAPEILVIVGVANSLIGNDIAADYFFRKAAYVHRTITGNSTEDIEKLFAVNNARRPYNMNKFARDMDAGVPIQPDPLYKNNYGDQTETRPGMKKEKGQNMKQKSNSKPRLSKEEIGKRSGSGNGKRADITPSQQDRLPMIQEDDEEIPAVSKGGRRSSMNAKTNDKTSPPLLIGYQPVPMGQDPDQPSPNESSGPKFTFLDDLNDIQAEEVELPPLSLSIQSPWNVTEFNERLEQHLLTIDYLKNITSPESKGTTSGGTAYDSSKTQVNVLGKQMRPSGAPGVYNTYIPKDDGVAPDKELRDEYDKLIAPGDGGGSGDNSGTLSGSTANDSNETNPTTAFPVPGTPNATPQGNRRVSEDRGQTDGDNEESIVVPVPNIGQGKRGSVPNEQGNRNSIHQQSLTNRLGSELIWTANLLINLRLFDFADGILAKQLYFYAKRTVQFIYLRALSLYLRQREDEALPLIAEAIEMDTTNAMYWALQGHCYYCIGNTDGAIQSYERALKLPHSNENRHLLYLRYGSLVLDNGKSKLAKRVFLHGVSKYPTPYMWLALGNASFQRQEYDQAESAFSEANRLDSTNPITWGHLALSSLVQGKQALAEQAYKWAIRFGLKKGPLLDEIQSLQKEKGYGDPSFPRVPNCVPHDYFLRRMGRNKPFNLYKEALNQDPPQMLRARHGDTENEMMLKRKLNVLATVNAANKNNNMEWDGEDYYGGNDESEGFEFMENEGNNYYPMETQAYLPKSSKIHSLQLQMGGVRSDHDIEMRYSGGEMVTIKNPPLNNSNNPET</sequence>
<feature type="region of interest" description="Disordered" evidence="4">
    <location>
        <begin position="278"/>
        <end position="348"/>
    </location>
</feature>
<dbReference type="Gene3D" id="1.25.40.10">
    <property type="entry name" value="Tetratricopeptide repeat domain"/>
    <property type="match status" value="2"/>
</dbReference>
<feature type="compositionally biased region" description="Basic and acidic residues" evidence="4">
    <location>
        <begin position="1215"/>
        <end position="1232"/>
    </location>
</feature>
<feature type="region of interest" description="Disordered" evidence="4">
    <location>
        <begin position="994"/>
        <end position="1121"/>
    </location>
</feature>
<feature type="region of interest" description="Disordered" evidence="4">
    <location>
        <begin position="1200"/>
        <end position="1320"/>
    </location>
</feature>
<evidence type="ECO:0000256" key="4">
    <source>
        <dbReference type="SAM" id="MobiDB-lite"/>
    </source>
</evidence>
<comment type="caution">
    <text evidence="5">The sequence shown here is derived from an EMBL/GenBank/DDBJ whole genome shotgun (WGS) entry which is preliminary data.</text>
</comment>
<evidence type="ECO:0008006" key="7">
    <source>
        <dbReference type="Google" id="ProtNLM"/>
    </source>
</evidence>
<dbReference type="InterPro" id="IPR052628">
    <property type="entry name" value="CFAP70"/>
</dbReference>
<dbReference type="Proteomes" id="UP001642540">
    <property type="component" value="Unassembled WGS sequence"/>
</dbReference>
<feature type="compositionally biased region" description="Polar residues" evidence="4">
    <location>
        <begin position="297"/>
        <end position="319"/>
    </location>
</feature>
<dbReference type="InterPro" id="IPR019734">
    <property type="entry name" value="TPR_rpt"/>
</dbReference>
<protein>
    <recommendedName>
        <fullName evidence="7">Cilia-and flagella-associated protein 70</fullName>
    </recommendedName>
</protein>
<feature type="compositionally biased region" description="Polar residues" evidence="4">
    <location>
        <begin position="1254"/>
        <end position="1264"/>
    </location>
</feature>
<dbReference type="SMART" id="SM00028">
    <property type="entry name" value="TPR"/>
    <property type="match status" value="5"/>
</dbReference>
<dbReference type="Pfam" id="PF13432">
    <property type="entry name" value="TPR_16"/>
    <property type="match status" value="1"/>
</dbReference>
<dbReference type="PANTHER" id="PTHR44314:SF1">
    <property type="entry name" value="CILIA- AND FLAGELLA-ASSOCIATED PROTEIN 70"/>
    <property type="match status" value="1"/>
</dbReference>
<proteinExistence type="predicted"/>
<feature type="compositionally biased region" description="Basic and acidic residues" evidence="4">
    <location>
        <begin position="1012"/>
        <end position="1024"/>
    </location>
</feature>
<feature type="compositionally biased region" description="Low complexity" evidence="4">
    <location>
        <begin position="555"/>
        <end position="567"/>
    </location>
</feature>
<evidence type="ECO:0000256" key="2">
    <source>
        <dbReference type="ARBA" id="ARBA00022803"/>
    </source>
</evidence>
<feature type="compositionally biased region" description="Pro residues" evidence="4">
    <location>
        <begin position="52"/>
        <end position="61"/>
    </location>
</feature>
<dbReference type="SUPFAM" id="SSF48452">
    <property type="entry name" value="TPR-like"/>
    <property type="match status" value="2"/>
</dbReference>
<dbReference type="InterPro" id="IPR011990">
    <property type="entry name" value="TPR-like_helical_dom_sf"/>
</dbReference>
<feature type="compositionally biased region" description="Polar residues" evidence="4">
    <location>
        <begin position="278"/>
        <end position="288"/>
    </location>
</feature>
<feature type="compositionally biased region" description="Acidic residues" evidence="4">
    <location>
        <begin position="1"/>
        <end position="16"/>
    </location>
</feature>
<organism evidence="5 6">
    <name type="scientific">Orchesella dallaii</name>
    <dbReference type="NCBI Taxonomy" id="48710"/>
    <lineage>
        <taxon>Eukaryota</taxon>
        <taxon>Metazoa</taxon>
        <taxon>Ecdysozoa</taxon>
        <taxon>Arthropoda</taxon>
        <taxon>Hexapoda</taxon>
        <taxon>Collembola</taxon>
        <taxon>Entomobryomorpha</taxon>
        <taxon>Entomobryoidea</taxon>
        <taxon>Orchesellidae</taxon>
        <taxon>Orchesellinae</taxon>
        <taxon>Orchesella</taxon>
    </lineage>
</organism>
<dbReference type="EMBL" id="CAXLJM020000083">
    <property type="protein sequence ID" value="CAL8130654.1"/>
    <property type="molecule type" value="Genomic_DNA"/>
</dbReference>
<gene>
    <name evidence="5" type="ORF">ODALV1_LOCUS23827</name>
</gene>
<feature type="compositionally biased region" description="Polar residues" evidence="4">
    <location>
        <begin position="1025"/>
        <end position="1034"/>
    </location>
</feature>
<accession>A0ABP1RMB6</accession>
<dbReference type="PROSITE" id="PS50005">
    <property type="entry name" value="TPR"/>
    <property type="match status" value="2"/>
</dbReference>
<name>A0ABP1RMB6_9HEXA</name>
<keyword evidence="6" id="KW-1185">Reference proteome</keyword>
<evidence type="ECO:0000256" key="3">
    <source>
        <dbReference type="PROSITE-ProRule" id="PRU00339"/>
    </source>
</evidence>
<evidence type="ECO:0000313" key="5">
    <source>
        <dbReference type="EMBL" id="CAL8130654.1"/>
    </source>
</evidence>
<keyword evidence="1" id="KW-0677">Repeat</keyword>
<keyword evidence="2 3" id="KW-0802">TPR repeat</keyword>
<dbReference type="PANTHER" id="PTHR44314">
    <property type="entry name" value="CILIA- AND FLAGELLA-ASSOCIATED PROTEIN 70"/>
    <property type="match status" value="1"/>
</dbReference>